<dbReference type="InterPro" id="IPR044929">
    <property type="entry name" value="DNA/RNA_non-sp_Endonuclease_sf"/>
</dbReference>
<keyword evidence="1" id="KW-0732">Signal</keyword>
<dbReference type="Gene3D" id="3.40.570.10">
    <property type="entry name" value="Extracellular Endonuclease, subunit A"/>
    <property type="match status" value="1"/>
</dbReference>
<reference evidence="4 5" key="1">
    <citation type="submission" date="2019-01" db="EMBL/GenBank/DDBJ databases">
        <title>Draft Genome and Complete Hox-Cluster Characterization of the Sterlet Sturgeon (Acipenser ruthenus).</title>
        <authorList>
            <person name="Wei Q."/>
        </authorList>
    </citation>
    <scope>NUCLEOTIDE SEQUENCE [LARGE SCALE GENOMIC DNA]</scope>
    <source>
        <strain evidence="4">WHYD16114868_AA</strain>
        <tissue evidence="4">Blood</tissue>
    </source>
</reference>
<evidence type="ECO:0000256" key="1">
    <source>
        <dbReference type="SAM" id="SignalP"/>
    </source>
</evidence>
<dbReference type="InterPro" id="IPR001604">
    <property type="entry name" value="Endo_G_ENPP1-like_dom"/>
</dbReference>
<protein>
    <submittedName>
        <fullName evidence="4">Endonuclease domain-containing 1 protein</fullName>
    </submittedName>
</protein>
<keyword evidence="4" id="KW-0540">Nuclease</keyword>
<dbReference type="Pfam" id="PF01223">
    <property type="entry name" value="Endonuclease_NS"/>
    <property type="match status" value="1"/>
</dbReference>
<dbReference type="Proteomes" id="UP000289886">
    <property type="component" value="Unassembled WGS sequence"/>
</dbReference>
<dbReference type="GO" id="GO:0003676">
    <property type="term" value="F:nucleic acid binding"/>
    <property type="evidence" value="ECO:0007669"/>
    <property type="project" value="InterPro"/>
</dbReference>
<dbReference type="EMBL" id="SCEB01001881">
    <property type="protein sequence ID" value="RXM96074.1"/>
    <property type="molecule type" value="Genomic_DNA"/>
</dbReference>
<dbReference type="SMART" id="SM00892">
    <property type="entry name" value="Endonuclease_NS"/>
    <property type="match status" value="1"/>
</dbReference>
<dbReference type="GO" id="GO:0046872">
    <property type="term" value="F:metal ion binding"/>
    <property type="evidence" value="ECO:0007669"/>
    <property type="project" value="InterPro"/>
</dbReference>
<evidence type="ECO:0000259" key="2">
    <source>
        <dbReference type="SMART" id="SM00477"/>
    </source>
</evidence>
<keyword evidence="4" id="KW-0255">Endonuclease</keyword>
<proteinExistence type="predicted"/>
<dbReference type="PANTHER" id="PTHR21472:SF30">
    <property type="entry name" value="ENDONUCLEASE DOMAIN-CONTAINING 1 PROTEIN-RELATED"/>
    <property type="match status" value="1"/>
</dbReference>
<gene>
    <name evidence="4" type="ORF">EOD39_16136</name>
</gene>
<feature type="signal peptide" evidence="1">
    <location>
        <begin position="1"/>
        <end position="19"/>
    </location>
</feature>
<organism evidence="4 5">
    <name type="scientific">Acipenser ruthenus</name>
    <name type="common">Sterlet sturgeon</name>
    <dbReference type="NCBI Taxonomy" id="7906"/>
    <lineage>
        <taxon>Eukaryota</taxon>
        <taxon>Metazoa</taxon>
        <taxon>Chordata</taxon>
        <taxon>Craniata</taxon>
        <taxon>Vertebrata</taxon>
        <taxon>Euteleostomi</taxon>
        <taxon>Actinopterygii</taxon>
        <taxon>Chondrostei</taxon>
        <taxon>Acipenseriformes</taxon>
        <taxon>Acipenseridae</taxon>
        <taxon>Acipenser</taxon>
    </lineage>
</organism>
<feature type="chain" id="PRO_5018973876" evidence="1">
    <location>
        <begin position="20"/>
        <end position="303"/>
    </location>
</feature>
<dbReference type="PANTHER" id="PTHR21472">
    <property type="entry name" value="ENDONUCLEASE DOMAIN-CONTAINING 1 PROTEIN ENDOD1"/>
    <property type="match status" value="1"/>
</dbReference>
<keyword evidence="5" id="KW-1185">Reference proteome</keyword>
<dbReference type="GO" id="GO:0016787">
    <property type="term" value="F:hydrolase activity"/>
    <property type="evidence" value="ECO:0007669"/>
    <property type="project" value="InterPro"/>
</dbReference>
<name>A0A444V6M7_ACIRT</name>
<evidence type="ECO:0000259" key="3">
    <source>
        <dbReference type="SMART" id="SM00892"/>
    </source>
</evidence>
<dbReference type="InterPro" id="IPR020821">
    <property type="entry name" value="ENPP1-3/EXOG-like_nuc-like"/>
</dbReference>
<comment type="caution">
    <text evidence="4">The sequence shown here is derived from an EMBL/GenBank/DDBJ whole genome shotgun (WGS) entry which is preliminary data.</text>
</comment>
<feature type="domain" description="ENPP1-3/EXOG-like endonuclease/phosphodiesterase" evidence="2">
    <location>
        <begin position="64"/>
        <end position="280"/>
    </location>
</feature>
<dbReference type="InterPro" id="IPR044925">
    <property type="entry name" value="His-Me_finger_sf"/>
</dbReference>
<dbReference type="AlphaFoldDB" id="A0A444V6M7"/>
<sequence length="303" mass="34597">MGFVCGMLILLTLPALALTIVVTSKPQFEVYCLRTPKGGVCPTILFDPTNPNRYKMIGQQRETHFGAFVTLYDTRNRIPVFSSYDIQFFREVTEARSTWYIEPQLDDPRGGSHYQKPQYPPPVQNLGVFQAVDEDYEGSGYDKGQLLSVVHADTDANTTFTLTNTVPMDRGLNQVWWRDMELAVNKYMDNNCTKGGQMVQRPLFAVTGAVPGGRMIGKGRVNVPEYLWTAFCCHHKMLHQWVSKAHLAPNDNSETVLEMSLRELEMILNEQTVYSQNYEPFVIFGEECYTDINSTHIYSHQRI</sequence>
<dbReference type="SMART" id="SM00477">
    <property type="entry name" value="NUC"/>
    <property type="match status" value="1"/>
</dbReference>
<feature type="domain" description="DNA/RNA non-specific endonuclease/pyrophosphatase/phosphodiesterase" evidence="3">
    <location>
        <begin position="64"/>
        <end position="281"/>
    </location>
</feature>
<evidence type="ECO:0000313" key="5">
    <source>
        <dbReference type="Proteomes" id="UP000289886"/>
    </source>
</evidence>
<dbReference type="GO" id="GO:0004519">
    <property type="term" value="F:endonuclease activity"/>
    <property type="evidence" value="ECO:0007669"/>
    <property type="project" value="UniProtKB-KW"/>
</dbReference>
<keyword evidence="4" id="KW-0378">Hydrolase</keyword>
<evidence type="ECO:0000313" key="4">
    <source>
        <dbReference type="EMBL" id="RXM96074.1"/>
    </source>
</evidence>
<dbReference type="InterPro" id="IPR039015">
    <property type="entry name" value="ENDOD1"/>
</dbReference>
<dbReference type="SUPFAM" id="SSF54060">
    <property type="entry name" value="His-Me finger endonucleases"/>
    <property type="match status" value="1"/>
</dbReference>
<accession>A0A444V6M7</accession>